<keyword evidence="15" id="KW-1185">Reference proteome</keyword>
<evidence type="ECO:0000256" key="10">
    <source>
        <dbReference type="SAM" id="MobiDB-lite"/>
    </source>
</evidence>
<dbReference type="PANTHER" id="PTHR24028:SF146">
    <property type="entry name" value="CADHERIN 96CB, ISOFORM D-RELATED"/>
    <property type="match status" value="1"/>
</dbReference>
<dbReference type="PRINTS" id="PR00205">
    <property type="entry name" value="CADHERIN"/>
</dbReference>
<feature type="domain" description="Cadherin" evidence="13">
    <location>
        <begin position="41"/>
        <end position="134"/>
    </location>
</feature>
<feature type="region of interest" description="Disordered" evidence="10">
    <location>
        <begin position="929"/>
        <end position="982"/>
    </location>
</feature>
<dbReference type="PANTHER" id="PTHR24028">
    <property type="entry name" value="CADHERIN-87A"/>
    <property type="match status" value="1"/>
</dbReference>
<gene>
    <name evidence="14" type="ORF">KUTeg_023953</name>
</gene>
<keyword evidence="4 9" id="KW-0106">Calcium</keyword>
<keyword evidence="12" id="KW-0732">Signal</keyword>
<feature type="compositionally biased region" description="Polar residues" evidence="10">
    <location>
        <begin position="882"/>
        <end position="903"/>
    </location>
</feature>
<keyword evidence="8" id="KW-0325">Glycoprotein</keyword>
<dbReference type="SMART" id="SM00112">
    <property type="entry name" value="CA"/>
    <property type="match status" value="7"/>
</dbReference>
<dbReference type="CDD" id="cd11304">
    <property type="entry name" value="Cadherin_repeat"/>
    <property type="match status" value="7"/>
</dbReference>
<feature type="region of interest" description="Disordered" evidence="10">
    <location>
        <begin position="996"/>
        <end position="1074"/>
    </location>
</feature>
<dbReference type="EMBL" id="JARBDR010000923">
    <property type="protein sequence ID" value="KAJ8297422.1"/>
    <property type="molecule type" value="Genomic_DNA"/>
</dbReference>
<dbReference type="Pfam" id="PF08266">
    <property type="entry name" value="Cadherin_2"/>
    <property type="match status" value="1"/>
</dbReference>
<evidence type="ECO:0000256" key="1">
    <source>
        <dbReference type="ARBA" id="ARBA00004167"/>
    </source>
</evidence>
<feature type="domain" description="Cadherin" evidence="13">
    <location>
        <begin position="243"/>
        <end position="350"/>
    </location>
</feature>
<dbReference type="InterPro" id="IPR013164">
    <property type="entry name" value="Cadherin_N"/>
</dbReference>
<dbReference type="Proteomes" id="UP001217089">
    <property type="component" value="Unassembled WGS sequence"/>
</dbReference>
<organism evidence="14 15">
    <name type="scientific">Tegillarca granosa</name>
    <name type="common">Malaysian cockle</name>
    <name type="synonym">Anadara granosa</name>
    <dbReference type="NCBI Taxonomy" id="220873"/>
    <lineage>
        <taxon>Eukaryota</taxon>
        <taxon>Metazoa</taxon>
        <taxon>Spiralia</taxon>
        <taxon>Lophotrochozoa</taxon>
        <taxon>Mollusca</taxon>
        <taxon>Bivalvia</taxon>
        <taxon>Autobranchia</taxon>
        <taxon>Pteriomorphia</taxon>
        <taxon>Arcoida</taxon>
        <taxon>Arcoidea</taxon>
        <taxon>Arcidae</taxon>
        <taxon>Tegillarca</taxon>
    </lineage>
</organism>
<dbReference type="InterPro" id="IPR020894">
    <property type="entry name" value="Cadherin_CS"/>
</dbReference>
<evidence type="ECO:0000256" key="6">
    <source>
        <dbReference type="ARBA" id="ARBA00022989"/>
    </source>
</evidence>
<evidence type="ECO:0000256" key="9">
    <source>
        <dbReference type="PROSITE-ProRule" id="PRU00043"/>
    </source>
</evidence>
<dbReference type="PROSITE" id="PS50268">
    <property type="entry name" value="CADHERIN_2"/>
    <property type="match status" value="7"/>
</dbReference>
<feature type="domain" description="Cadherin" evidence="13">
    <location>
        <begin position="355"/>
        <end position="458"/>
    </location>
</feature>
<dbReference type="SUPFAM" id="SSF49313">
    <property type="entry name" value="Cadherin-like"/>
    <property type="match status" value="7"/>
</dbReference>
<feature type="chain" id="PRO_5047051696" description="Cadherin domain-containing protein" evidence="12">
    <location>
        <begin position="21"/>
        <end position="1132"/>
    </location>
</feature>
<evidence type="ECO:0000256" key="5">
    <source>
        <dbReference type="ARBA" id="ARBA00022889"/>
    </source>
</evidence>
<feature type="signal peptide" evidence="12">
    <location>
        <begin position="1"/>
        <end position="20"/>
    </location>
</feature>
<comment type="caution">
    <text evidence="14">The sequence shown here is derived from an EMBL/GenBank/DDBJ whole genome shotgun (WGS) entry which is preliminary data.</text>
</comment>
<reference evidence="14 15" key="1">
    <citation type="submission" date="2022-12" db="EMBL/GenBank/DDBJ databases">
        <title>Chromosome-level genome of Tegillarca granosa.</title>
        <authorList>
            <person name="Kim J."/>
        </authorList>
    </citation>
    <scope>NUCLEOTIDE SEQUENCE [LARGE SCALE GENOMIC DNA]</scope>
    <source>
        <strain evidence="14">Teg-2019</strain>
        <tissue evidence="14">Adductor muscle</tissue>
    </source>
</reference>
<evidence type="ECO:0000256" key="11">
    <source>
        <dbReference type="SAM" id="Phobius"/>
    </source>
</evidence>
<sequence>MYKLHQIFISLTIFVRIIISKELSYSIAEERGKDVFLGNVAVDANLQSAVSNEDFKTLRFNFLTQGYQYTNYFKIDQQTGDLKTAKNIDREEICAFSNECDISLEVAATGIGVFFQKIQITVHIIDMNDNHPNFTSSLLHLSISEASHAGSEFNIEGATDRDSLNYSVTSYRVDPPGSPFEAKFTRNLDQTSVVKLTISKALDREIHDNYQIQLIAIDGGNKTGSLTVNITVTDVNDNPPVFSKNSYNVTVQEDIALNKTILVVSASDLDIGKNGEITYRISSNQPINIQKLFSIEATSGELKVIGILMYELNKPYQLIVEALDKGDQPKVSQAYVYVSVLDSENNPPIIKINLLSDTNMSRITEYANMGAVVAHVAVEDKDTGRNGLVTCDIQSGYFQLQRLDVNEYKVIVQNPLDRELISEHFVSIYCRDVGSPPLHSRASFKVEVLDENDHSPKFTNEIYNASIKENNNLDAVILRVNAGDLDSGINAKITYHLHSDAGSSFSIHPETGVIRTNKVFDREIQSEYKFRVFAMDAGKEPLTSTAVVVLTISDVNDNAPQFTQTAYKATVQENLRPDANVTKVYATDHDFDLNGFVTFSMKYDKNIPFMVFPDGTIKTTSKLDRENISQYIFSVIARDQGNPPLSNTVDVTVMVGDANDNSPVITYPNAANDTITISYSMRLNSVIAVLKAHDIDKGKNKELVYYIKSRNDSDFFNLNSRTGEIIIAKQLNEKNIDKYLLQIAISDQGTPRQTSLTKFFINVVLKNITSVTPVPHMEEQPYNVAIVVTVVVVTLVLSASILVTIFIIRRLDQQKKKYSGEVLVAGNKPPNPQVAQYIITDGKGSTYSTPGERIGVVCSYSPEPTHDKLSVSSQNTNIQVSLSNGNIKSIGSSREDMTSNQSFRADIQDSRQSDLHRLASLRLQQTLLQSHDKQSTNHQQQQQNSLEIKRTSDNHSDTSGETIDSGKGPSEADVHNSFSNSHMSDDFLKYRLAMDQNGRRGNPPHKNYLQNNLYPHLNSPRSSSVSHISNIIPSSGINHRGQSDSSYPPPPPSYHHSQRYPKTSVSSTSSDLPPSYGQFQKGLHLPAMDETCDSIITGYDDDDNTTTSGSYTIDAEEYPIELRLDKIQDVFV</sequence>
<dbReference type="InterPro" id="IPR015919">
    <property type="entry name" value="Cadherin-like_sf"/>
</dbReference>
<feature type="domain" description="Cadherin" evidence="13">
    <location>
        <begin position="135"/>
        <end position="242"/>
    </location>
</feature>
<dbReference type="InterPro" id="IPR050174">
    <property type="entry name" value="Protocadherin/Cadherin-CA"/>
</dbReference>
<evidence type="ECO:0000259" key="13">
    <source>
        <dbReference type="PROSITE" id="PS50268"/>
    </source>
</evidence>
<dbReference type="InterPro" id="IPR002126">
    <property type="entry name" value="Cadherin-like_dom"/>
</dbReference>
<feature type="compositionally biased region" description="Basic and acidic residues" evidence="10">
    <location>
        <begin position="947"/>
        <end position="958"/>
    </location>
</feature>
<evidence type="ECO:0000256" key="8">
    <source>
        <dbReference type="ARBA" id="ARBA00023180"/>
    </source>
</evidence>
<dbReference type="Gene3D" id="2.60.40.60">
    <property type="entry name" value="Cadherins"/>
    <property type="match status" value="7"/>
</dbReference>
<evidence type="ECO:0000256" key="12">
    <source>
        <dbReference type="SAM" id="SignalP"/>
    </source>
</evidence>
<comment type="subcellular location">
    <subcellularLocation>
        <location evidence="1">Membrane</location>
        <topology evidence="1">Single-pass membrane protein</topology>
    </subcellularLocation>
</comment>
<evidence type="ECO:0000313" key="14">
    <source>
        <dbReference type="EMBL" id="KAJ8297422.1"/>
    </source>
</evidence>
<evidence type="ECO:0000256" key="4">
    <source>
        <dbReference type="ARBA" id="ARBA00022837"/>
    </source>
</evidence>
<evidence type="ECO:0000313" key="15">
    <source>
        <dbReference type="Proteomes" id="UP001217089"/>
    </source>
</evidence>
<keyword evidence="7 11" id="KW-0472">Membrane</keyword>
<name>A0ABQ9E0J0_TEGGR</name>
<evidence type="ECO:0000256" key="7">
    <source>
        <dbReference type="ARBA" id="ARBA00023136"/>
    </source>
</evidence>
<feature type="domain" description="Cadherin" evidence="13">
    <location>
        <begin position="669"/>
        <end position="775"/>
    </location>
</feature>
<evidence type="ECO:0000256" key="3">
    <source>
        <dbReference type="ARBA" id="ARBA00022737"/>
    </source>
</evidence>
<dbReference type="PROSITE" id="PS00232">
    <property type="entry name" value="CADHERIN_1"/>
    <property type="match status" value="3"/>
</dbReference>
<accession>A0ABQ9E0J0</accession>
<keyword evidence="3" id="KW-0677">Repeat</keyword>
<protein>
    <recommendedName>
        <fullName evidence="13">Cadherin domain-containing protein</fullName>
    </recommendedName>
</protein>
<keyword evidence="2 11" id="KW-0812">Transmembrane</keyword>
<feature type="compositionally biased region" description="Polar residues" evidence="10">
    <location>
        <begin position="1008"/>
        <end position="1037"/>
    </location>
</feature>
<keyword evidence="5" id="KW-0130">Cell adhesion</keyword>
<evidence type="ECO:0000256" key="2">
    <source>
        <dbReference type="ARBA" id="ARBA00022692"/>
    </source>
</evidence>
<feature type="domain" description="Cadherin" evidence="13">
    <location>
        <begin position="459"/>
        <end position="562"/>
    </location>
</feature>
<proteinExistence type="predicted"/>
<keyword evidence="6 11" id="KW-1133">Transmembrane helix</keyword>
<feature type="region of interest" description="Disordered" evidence="10">
    <location>
        <begin position="882"/>
        <end position="911"/>
    </location>
</feature>
<feature type="transmembrane region" description="Helical" evidence="11">
    <location>
        <begin position="784"/>
        <end position="808"/>
    </location>
</feature>
<dbReference type="Pfam" id="PF00028">
    <property type="entry name" value="Cadherin"/>
    <property type="match status" value="6"/>
</dbReference>
<feature type="domain" description="Cadherin" evidence="13">
    <location>
        <begin position="563"/>
        <end position="665"/>
    </location>
</feature>